<protein>
    <submittedName>
        <fullName evidence="2">Uncharacterized protein</fullName>
    </submittedName>
</protein>
<reference evidence="3" key="1">
    <citation type="submission" date="2014-09" db="EMBL/GenBank/DDBJ databases">
        <authorList>
            <person name="Sharma Rahul"/>
            <person name="Thines Marco"/>
        </authorList>
    </citation>
    <scope>NUCLEOTIDE SEQUENCE [LARGE SCALE GENOMIC DNA]</scope>
</reference>
<sequence length="202" mass="22456">MSSRTSQPTRPTFLSSMSLFDLDKKRGDASSRDRKRRSSILPDLRFEQSYLASVRGYIHELEHEAAQDIKAARKEGDDLDEKMGGANLKEEEKGERLVVDEAAHPGAKQGERLVVDEAAHPGAKQVQLSKSPKGEPELWLGSLRIEWVPLLYLTIRDQLLSPLIQGAVWGLAGIVLVKARQAAVIVARVGLREAINQAGWRR</sequence>
<dbReference type="PANTHER" id="PTHR38699:SF1">
    <property type="entry name" value="MITOPHAGY RECEPTOR ATG43"/>
    <property type="match status" value="1"/>
</dbReference>
<name>A0A0P1B9E7_9BASI</name>
<feature type="compositionally biased region" description="Basic and acidic residues" evidence="1">
    <location>
        <begin position="21"/>
        <end position="32"/>
    </location>
</feature>
<dbReference type="EMBL" id="CCYA01000162">
    <property type="protein sequence ID" value="CEH12598.1"/>
    <property type="molecule type" value="Genomic_DNA"/>
</dbReference>
<dbReference type="InterPro" id="IPR013898">
    <property type="entry name" value="Atg43"/>
</dbReference>
<organism evidence="2 3">
    <name type="scientific">Ceraceosorus bombacis</name>
    <dbReference type="NCBI Taxonomy" id="401625"/>
    <lineage>
        <taxon>Eukaryota</taxon>
        <taxon>Fungi</taxon>
        <taxon>Dikarya</taxon>
        <taxon>Basidiomycota</taxon>
        <taxon>Ustilaginomycotina</taxon>
        <taxon>Exobasidiomycetes</taxon>
        <taxon>Ceraceosorales</taxon>
        <taxon>Ceraceosoraceae</taxon>
        <taxon>Ceraceosorus</taxon>
    </lineage>
</organism>
<evidence type="ECO:0000313" key="3">
    <source>
        <dbReference type="Proteomes" id="UP000054845"/>
    </source>
</evidence>
<dbReference type="PANTHER" id="PTHR38699">
    <property type="entry name" value="CHROMOSOME 1, WHOLE GENOME SHOTGUN SEQUENCE"/>
    <property type="match status" value="1"/>
</dbReference>
<dbReference type="AlphaFoldDB" id="A0A0P1B9E7"/>
<dbReference type="Pfam" id="PF08589">
    <property type="entry name" value="ATG43"/>
    <property type="match status" value="1"/>
</dbReference>
<proteinExistence type="predicted"/>
<dbReference type="Proteomes" id="UP000054845">
    <property type="component" value="Unassembled WGS sequence"/>
</dbReference>
<dbReference type="GO" id="GO:0140580">
    <property type="term" value="F:mitochondrion autophagosome adaptor activity"/>
    <property type="evidence" value="ECO:0007669"/>
    <property type="project" value="InterPro"/>
</dbReference>
<dbReference type="GO" id="GO:0000423">
    <property type="term" value="P:mitophagy"/>
    <property type="evidence" value="ECO:0007669"/>
    <property type="project" value="InterPro"/>
</dbReference>
<feature type="region of interest" description="Disordered" evidence="1">
    <location>
        <begin position="1"/>
        <end position="39"/>
    </location>
</feature>
<keyword evidence="3" id="KW-1185">Reference proteome</keyword>
<feature type="compositionally biased region" description="Polar residues" evidence="1">
    <location>
        <begin position="1"/>
        <end position="18"/>
    </location>
</feature>
<accession>A0A0P1B9E7</accession>
<dbReference type="OrthoDB" id="2430343at2759"/>
<dbReference type="STRING" id="401625.A0A0P1B9E7"/>
<evidence type="ECO:0000313" key="2">
    <source>
        <dbReference type="EMBL" id="CEH12598.1"/>
    </source>
</evidence>
<evidence type="ECO:0000256" key="1">
    <source>
        <dbReference type="SAM" id="MobiDB-lite"/>
    </source>
</evidence>